<dbReference type="Pfam" id="PF03816">
    <property type="entry name" value="LytR_cpsA_psr"/>
    <property type="match status" value="1"/>
</dbReference>
<evidence type="ECO:0000313" key="4">
    <source>
        <dbReference type="EMBL" id="PRQ10244.1"/>
    </source>
</evidence>
<dbReference type="PANTHER" id="PTHR33392">
    <property type="entry name" value="POLYISOPRENYL-TEICHOIC ACID--PEPTIDOGLYCAN TEICHOIC ACID TRANSFERASE TAGU"/>
    <property type="match status" value="1"/>
</dbReference>
<name>A0A2S9YYT6_9BACT</name>
<protein>
    <submittedName>
        <fullName evidence="4">Regulatory protein MsrR</fullName>
    </submittedName>
</protein>
<evidence type="ECO:0000259" key="3">
    <source>
        <dbReference type="Pfam" id="PF03816"/>
    </source>
</evidence>
<comment type="similarity">
    <text evidence="1">Belongs to the LytR/CpsA/Psr (LCP) family.</text>
</comment>
<organism evidence="4 5">
    <name type="scientific">Enhygromyxa salina</name>
    <dbReference type="NCBI Taxonomy" id="215803"/>
    <lineage>
        <taxon>Bacteria</taxon>
        <taxon>Pseudomonadati</taxon>
        <taxon>Myxococcota</taxon>
        <taxon>Polyangia</taxon>
        <taxon>Nannocystales</taxon>
        <taxon>Nannocystaceae</taxon>
        <taxon>Enhygromyxa</taxon>
    </lineage>
</organism>
<accession>A0A2S9YYT6</accession>
<dbReference type="Proteomes" id="UP000238823">
    <property type="component" value="Unassembled WGS sequence"/>
</dbReference>
<dbReference type="InterPro" id="IPR050922">
    <property type="entry name" value="LytR/CpsA/Psr_CW_biosynth"/>
</dbReference>
<feature type="transmembrane region" description="Helical" evidence="2">
    <location>
        <begin position="9"/>
        <end position="31"/>
    </location>
</feature>
<evidence type="ECO:0000313" key="5">
    <source>
        <dbReference type="Proteomes" id="UP000238823"/>
    </source>
</evidence>
<keyword evidence="2" id="KW-1133">Transmembrane helix</keyword>
<feature type="domain" description="Cell envelope-related transcriptional attenuator" evidence="3">
    <location>
        <begin position="119"/>
        <end position="286"/>
    </location>
</feature>
<keyword evidence="2" id="KW-0472">Membrane</keyword>
<proteinExistence type="inferred from homology"/>
<dbReference type="InterPro" id="IPR004474">
    <property type="entry name" value="LytR_CpsA_psr"/>
</dbReference>
<dbReference type="PANTHER" id="PTHR33392:SF6">
    <property type="entry name" value="POLYISOPRENYL-TEICHOIC ACID--PEPTIDOGLYCAN TEICHOIC ACID TRANSFERASE TAGU"/>
    <property type="match status" value="1"/>
</dbReference>
<dbReference type="NCBIfam" id="TIGR00350">
    <property type="entry name" value="lytR_cpsA_psr"/>
    <property type="match status" value="1"/>
</dbReference>
<dbReference type="AlphaFoldDB" id="A0A2S9YYT6"/>
<sequence length="386" mass="41970">MSPGRKRALIYVMSGLSALAVLIAALVWALVEDVGVLRHTTAKSFRELVGAPEAPPGLSVEVEPDGPPGVALARRVVIPNAAAVSEPPPPAPRRPPGLDGVSFVLLLGADNRTDKVVGRTDAMIVLAFRHRDGNLAAFSIPRDLWVALPDLGTLHEEGRDHARVSSVVRVGEVRLGKGQGIPLLRRVLLDELGIRIDRYASIDFAGFEALVDELGGVDVDVECPIMDCFWINGTDQPCVMMSVAAGRNHMNGATALQFVRSRHGTGDRDRTKRQQAVILGFARRVQDRGLRGLSALWQLASPFVTTDLEADDAAYYASFALENQLSQVRGFSIQHPMTRRHVAAEDKHVLVLDRDRFDAALGRMFEAELPALRERSRCPAPDAALN</sequence>
<dbReference type="OrthoDB" id="3759589at2"/>
<comment type="caution">
    <text evidence="4">The sequence shown here is derived from an EMBL/GenBank/DDBJ whole genome shotgun (WGS) entry which is preliminary data.</text>
</comment>
<evidence type="ECO:0000256" key="1">
    <source>
        <dbReference type="ARBA" id="ARBA00006068"/>
    </source>
</evidence>
<dbReference type="RefSeq" id="WP_106087165.1">
    <property type="nucleotide sequence ID" value="NZ_PVNL01000001.1"/>
</dbReference>
<evidence type="ECO:0000256" key="2">
    <source>
        <dbReference type="SAM" id="Phobius"/>
    </source>
</evidence>
<dbReference type="EMBL" id="PVNL01000001">
    <property type="protein sequence ID" value="PRQ10244.1"/>
    <property type="molecule type" value="Genomic_DNA"/>
</dbReference>
<dbReference type="Gene3D" id="3.40.630.190">
    <property type="entry name" value="LCP protein"/>
    <property type="match status" value="1"/>
</dbReference>
<reference evidence="4 5" key="1">
    <citation type="submission" date="2018-03" db="EMBL/GenBank/DDBJ databases">
        <title>Draft Genome Sequences of the Obligatory Marine Myxobacteria Enhygromyxa salina SWB007.</title>
        <authorList>
            <person name="Poehlein A."/>
            <person name="Moghaddam J.A."/>
            <person name="Harms H."/>
            <person name="Alanjari M."/>
            <person name="Koenig G.M."/>
            <person name="Daniel R."/>
            <person name="Schaeberle T.F."/>
        </authorList>
    </citation>
    <scope>NUCLEOTIDE SEQUENCE [LARGE SCALE GENOMIC DNA]</scope>
    <source>
        <strain evidence="4 5">SWB007</strain>
    </source>
</reference>
<keyword evidence="2" id="KW-0812">Transmembrane</keyword>
<gene>
    <name evidence="4" type="primary">msrR</name>
    <name evidence="4" type="ORF">ENSA7_00530</name>
</gene>